<name>A0A9Q1QP42_9CARY</name>
<comment type="caution">
    <text evidence="2">The sequence shown here is derived from an EMBL/GenBank/DDBJ whole genome shotgun (WGS) entry which is preliminary data.</text>
</comment>
<feature type="region of interest" description="Disordered" evidence="1">
    <location>
        <begin position="187"/>
        <end position="214"/>
    </location>
</feature>
<sequence>MLYLCRWCRYNDVVGVWLVLWTKEVTVLEEQAVVGREVFVYVCWGEYLEHGGNSMLTYHGGSSDCILVRENIGLGHVVKVVEEMIDEGLRERGMWYTMKFYQNVLMSLQRDGDVVKSVIGNDEFSYMYVGEKKGLIQRSMQEKPNVGAAKLKGECKVAETDHTVRNDGRRSSTGVMTRVEHANVGQQGLDGDEAGAKEEVVDDRELQSLRRSPKRKAELQKWENSVSFIRREKKWVYDYVSVCYKGPMQATCYMNIVHPMETNDMASVDDRIGHVAGGDSLDDDYHRRILPPLNPRKRGRPQSKRRES</sequence>
<accession>A0A9Q1QP42</accession>
<proteinExistence type="predicted"/>
<gene>
    <name evidence="2" type="ORF">Cgig2_030441</name>
</gene>
<reference evidence="2" key="1">
    <citation type="submission" date="2022-04" db="EMBL/GenBank/DDBJ databases">
        <title>Carnegiea gigantea Genome sequencing and assembly v2.</title>
        <authorList>
            <person name="Copetti D."/>
            <person name="Sanderson M.J."/>
            <person name="Burquez A."/>
            <person name="Wojciechowski M.F."/>
        </authorList>
    </citation>
    <scope>NUCLEOTIDE SEQUENCE</scope>
    <source>
        <strain evidence="2">SGP5-SGP5p</strain>
        <tissue evidence="2">Aerial part</tissue>
    </source>
</reference>
<dbReference type="AlphaFoldDB" id="A0A9Q1QP42"/>
<dbReference type="OrthoDB" id="125347at2759"/>
<feature type="compositionally biased region" description="Basic and acidic residues" evidence="1">
    <location>
        <begin position="194"/>
        <end position="208"/>
    </location>
</feature>
<feature type="region of interest" description="Disordered" evidence="1">
    <location>
        <begin position="276"/>
        <end position="308"/>
    </location>
</feature>
<evidence type="ECO:0000313" key="3">
    <source>
        <dbReference type="Proteomes" id="UP001153076"/>
    </source>
</evidence>
<protein>
    <submittedName>
        <fullName evidence="2">Uncharacterized protein</fullName>
    </submittedName>
</protein>
<dbReference type="Proteomes" id="UP001153076">
    <property type="component" value="Unassembled WGS sequence"/>
</dbReference>
<keyword evidence="3" id="KW-1185">Reference proteome</keyword>
<organism evidence="2 3">
    <name type="scientific">Carnegiea gigantea</name>
    <dbReference type="NCBI Taxonomy" id="171969"/>
    <lineage>
        <taxon>Eukaryota</taxon>
        <taxon>Viridiplantae</taxon>
        <taxon>Streptophyta</taxon>
        <taxon>Embryophyta</taxon>
        <taxon>Tracheophyta</taxon>
        <taxon>Spermatophyta</taxon>
        <taxon>Magnoliopsida</taxon>
        <taxon>eudicotyledons</taxon>
        <taxon>Gunneridae</taxon>
        <taxon>Pentapetalae</taxon>
        <taxon>Caryophyllales</taxon>
        <taxon>Cactineae</taxon>
        <taxon>Cactaceae</taxon>
        <taxon>Cactoideae</taxon>
        <taxon>Echinocereeae</taxon>
        <taxon>Carnegiea</taxon>
    </lineage>
</organism>
<evidence type="ECO:0000313" key="2">
    <source>
        <dbReference type="EMBL" id="KAJ8447210.1"/>
    </source>
</evidence>
<evidence type="ECO:0000256" key="1">
    <source>
        <dbReference type="SAM" id="MobiDB-lite"/>
    </source>
</evidence>
<dbReference type="EMBL" id="JAKOGI010000040">
    <property type="protein sequence ID" value="KAJ8447210.1"/>
    <property type="molecule type" value="Genomic_DNA"/>
</dbReference>
<feature type="compositionally biased region" description="Basic residues" evidence="1">
    <location>
        <begin position="295"/>
        <end position="308"/>
    </location>
</feature>